<organism evidence="2 3">
    <name type="scientific">Trichuris muris</name>
    <name type="common">Mouse whipworm</name>
    <dbReference type="NCBI Taxonomy" id="70415"/>
    <lineage>
        <taxon>Eukaryota</taxon>
        <taxon>Metazoa</taxon>
        <taxon>Ecdysozoa</taxon>
        <taxon>Nematoda</taxon>
        <taxon>Enoplea</taxon>
        <taxon>Dorylaimia</taxon>
        <taxon>Trichinellida</taxon>
        <taxon>Trichuridae</taxon>
        <taxon>Trichuris</taxon>
    </lineage>
</organism>
<dbReference type="Proteomes" id="UP000046395">
    <property type="component" value="Unassembled WGS sequence"/>
</dbReference>
<feature type="compositionally biased region" description="Pro residues" evidence="1">
    <location>
        <begin position="207"/>
        <end position="218"/>
    </location>
</feature>
<evidence type="ECO:0000256" key="1">
    <source>
        <dbReference type="SAM" id="MobiDB-lite"/>
    </source>
</evidence>
<evidence type="ECO:0000313" key="3">
    <source>
        <dbReference type="WBParaSite" id="TMUE_2000008464.1"/>
    </source>
</evidence>
<sequence>MSYSAGKLVGANREDRTVGPAIMKMVPTQRVENATVAPRVFVKAEINGASLTMLVDTGACALLSFLLKKARDVYDWVASRREEDLAIFDHAIAEEISSMRSSRHCGKTEPVTQAEFDAAVVRTARNLEARFPNKRPAMNRVMSRLLANDSRARKRAMTLASFRVSNAFGDAVTYVPEREDGGSAESQPLVKTQPPRFVFLDEMDAPQLPPPLPPPPSDSRPSAAERPKRALRQPVWLRDYIIDN</sequence>
<evidence type="ECO:0000313" key="2">
    <source>
        <dbReference type="Proteomes" id="UP000046395"/>
    </source>
</evidence>
<dbReference type="AlphaFoldDB" id="A0A5S6QMS0"/>
<reference evidence="3" key="1">
    <citation type="submission" date="2019-12" db="UniProtKB">
        <authorList>
            <consortium name="WormBaseParasite"/>
        </authorList>
    </citation>
    <scope>IDENTIFICATION</scope>
</reference>
<accession>A0A5S6QMS0</accession>
<proteinExistence type="predicted"/>
<keyword evidence="2" id="KW-1185">Reference proteome</keyword>
<dbReference type="WBParaSite" id="TMUE_2000008464.1">
    <property type="protein sequence ID" value="TMUE_2000008464.1"/>
    <property type="gene ID" value="WBGene00285944"/>
</dbReference>
<protein>
    <submittedName>
        <fullName evidence="3">Uncharacterized protein</fullName>
    </submittedName>
</protein>
<feature type="region of interest" description="Disordered" evidence="1">
    <location>
        <begin position="201"/>
        <end position="231"/>
    </location>
</feature>
<name>A0A5S6QMS0_TRIMR</name>